<evidence type="ECO:0000313" key="4">
    <source>
        <dbReference type="Proteomes" id="UP001628193"/>
    </source>
</evidence>
<dbReference type="EMBL" id="BAAFGK010000002">
    <property type="protein sequence ID" value="GAB0056414.1"/>
    <property type="molecule type" value="Genomic_DNA"/>
</dbReference>
<protein>
    <recommendedName>
        <fullName evidence="2">VanZ-like domain-containing protein</fullName>
    </recommendedName>
</protein>
<dbReference type="InterPro" id="IPR006976">
    <property type="entry name" value="VanZ-like"/>
</dbReference>
<accession>A0ABQ0C6A2</accession>
<sequence length="167" mass="19410">MRLQDGFRFNTRIWSEKMQHEAINKPELPMDWKKKALYIGLLIGYSIVLFLLSTITGQELPGALFENQDKLEHLMAYGFMAFVAWIAMRQLTSWRHPWLWAWVYAVGYGVTDEWHQLFVPGRYADLLDLLADATGAALAILILEYHRSRRAARPIPVLTPPVRYSVF</sequence>
<proteinExistence type="predicted"/>
<feature type="transmembrane region" description="Helical" evidence="1">
    <location>
        <begin position="36"/>
        <end position="54"/>
    </location>
</feature>
<keyword evidence="1" id="KW-1133">Transmembrane helix</keyword>
<evidence type="ECO:0000256" key="1">
    <source>
        <dbReference type="SAM" id="Phobius"/>
    </source>
</evidence>
<dbReference type="NCBIfam" id="NF037970">
    <property type="entry name" value="vanZ_1"/>
    <property type="match status" value="1"/>
</dbReference>
<keyword evidence="1" id="KW-0472">Membrane</keyword>
<name>A0ABQ0C6A2_9PROT</name>
<dbReference type="PANTHER" id="PTHR28008:SF1">
    <property type="entry name" value="DOMAIN PROTEIN, PUTATIVE (AFU_ORTHOLOGUE AFUA_3G10980)-RELATED"/>
    <property type="match status" value="1"/>
</dbReference>
<dbReference type="Pfam" id="PF04892">
    <property type="entry name" value="VanZ"/>
    <property type="match status" value="1"/>
</dbReference>
<feature type="transmembrane region" description="Helical" evidence="1">
    <location>
        <begin position="74"/>
        <end position="91"/>
    </location>
</feature>
<comment type="caution">
    <text evidence="3">The sequence shown here is derived from an EMBL/GenBank/DDBJ whole genome shotgun (WGS) entry which is preliminary data.</text>
</comment>
<organism evidence="3 4">
    <name type="scientific">Candidatus Magnetaquiglobus chichijimensis</name>
    <dbReference type="NCBI Taxonomy" id="3141448"/>
    <lineage>
        <taxon>Bacteria</taxon>
        <taxon>Pseudomonadati</taxon>
        <taxon>Pseudomonadota</taxon>
        <taxon>Magnetococcia</taxon>
        <taxon>Magnetococcales</taxon>
        <taxon>Candidatus Magnetaquicoccaceae</taxon>
        <taxon>Candidatus Magnetaquiglobus</taxon>
    </lineage>
</organism>
<reference evidence="3 4" key="1">
    <citation type="submission" date="2024-05" db="EMBL/GenBank/DDBJ databases">
        <authorList>
            <consortium name="Candidatus Magnetaquicoccaceae bacterium FCR-1 genome sequencing consortium"/>
            <person name="Shimoshige H."/>
            <person name="Shimamura S."/>
            <person name="Taoka A."/>
            <person name="Kobayashi H."/>
            <person name="Maekawa T."/>
        </authorList>
    </citation>
    <scope>NUCLEOTIDE SEQUENCE [LARGE SCALE GENOMIC DNA]</scope>
    <source>
        <strain evidence="3 4">FCR-1</strain>
    </source>
</reference>
<keyword evidence="1" id="KW-0812">Transmembrane</keyword>
<gene>
    <name evidence="3" type="ORF">SIID45300_00721</name>
</gene>
<evidence type="ECO:0000313" key="3">
    <source>
        <dbReference type="EMBL" id="GAB0056414.1"/>
    </source>
</evidence>
<dbReference type="PANTHER" id="PTHR28008">
    <property type="entry name" value="DOMAIN PROTEIN, PUTATIVE (AFU_ORTHOLOGUE AFUA_3G10980)-RELATED"/>
    <property type="match status" value="1"/>
</dbReference>
<dbReference type="Proteomes" id="UP001628193">
    <property type="component" value="Unassembled WGS sequence"/>
</dbReference>
<reference evidence="3 4" key="2">
    <citation type="submission" date="2024-09" db="EMBL/GenBank/DDBJ databases">
        <title>Draft genome sequence of Candidatus Magnetaquicoccaceae bacterium FCR-1.</title>
        <authorList>
            <person name="Shimoshige H."/>
            <person name="Shimamura S."/>
            <person name="Taoka A."/>
            <person name="Kobayashi H."/>
            <person name="Maekawa T."/>
        </authorList>
    </citation>
    <scope>NUCLEOTIDE SEQUENCE [LARGE SCALE GENOMIC DNA]</scope>
    <source>
        <strain evidence="3 4">FCR-1</strain>
    </source>
</reference>
<feature type="domain" description="VanZ-like" evidence="2">
    <location>
        <begin position="70"/>
        <end position="143"/>
    </location>
</feature>
<keyword evidence="4" id="KW-1185">Reference proteome</keyword>
<evidence type="ECO:0000259" key="2">
    <source>
        <dbReference type="Pfam" id="PF04892"/>
    </source>
</evidence>